<feature type="active site" evidence="6">
    <location>
        <position position="60"/>
    </location>
</feature>
<dbReference type="InterPro" id="IPR037152">
    <property type="entry name" value="L-asparaginase_N_sf"/>
</dbReference>
<feature type="transmembrane region" description="Helical" evidence="8">
    <location>
        <begin position="475"/>
        <end position="500"/>
    </location>
</feature>
<protein>
    <recommendedName>
        <fullName evidence="2">asparaginase</fullName>
        <ecNumber evidence="2">3.5.1.1</ecNumber>
    </recommendedName>
</protein>
<evidence type="ECO:0000256" key="7">
    <source>
        <dbReference type="SAM" id="MobiDB-lite"/>
    </source>
</evidence>
<gene>
    <name evidence="12" type="ORF">EDD28_0468</name>
</gene>
<evidence type="ECO:0000259" key="10">
    <source>
        <dbReference type="Pfam" id="PF00710"/>
    </source>
</evidence>
<evidence type="ECO:0000256" key="4">
    <source>
        <dbReference type="PIRSR" id="PIRSR001220-1"/>
    </source>
</evidence>
<dbReference type="AlphaFoldDB" id="A0A3N2D8X3"/>
<dbReference type="Pfam" id="PF00710">
    <property type="entry name" value="Asparaginase"/>
    <property type="match status" value="1"/>
</dbReference>
<dbReference type="SFLD" id="SFLDS00057">
    <property type="entry name" value="Glutaminase/Asparaginase"/>
    <property type="match status" value="1"/>
</dbReference>
<feature type="compositionally biased region" description="Acidic residues" evidence="7">
    <location>
        <begin position="423"/>
        <end position="436"/>
    </location>
</feature>
<evidence type="ECO:0000256" key="1">
    <source>
        <dbReference type="ARBA" id="ARBA00010518"/>
    </source>
</evidence>
<dbReference type="PROSITE" id="PS51732">
    <property type="entry name" value="ASN_GLN_ASE_3"/>
    <property type="match status" value="1"/>
</dbReference>
<feature type="signal peptide" evidence="9">
    <location>
        <begin position="1"/>
        <end position="45"/>
    </location>
</feature>
<dbReference type="GO" id="GO:0006528">
    <property type="term" value="P:asparagine metabolic process"/>
    <property type="evidence" value="ECO:0007669"/>
    <property type="project" value="InterPro"/>
</dbReference>
<dbReference type="GO" id="GO:0004067">
    <property type="term" value="F:asparaginase activity"/>
    <property type="evidence" value="ECO:0007669"/>
    <property type="project" value="UniProtKB-UniRule"/>
</dbReference>
<evidence type="ECO:0000256" key="9">
    <source>
        <dbReference type="SAM" id="SignalP"/>
    </source>
</evidence>
<dbReference type="InterPro" id="IPR006034">
    <property type="entry name" value="Asparaginase/glutaminase-like"/>
</dbReference>
<feature type="domain" description="Asparaginase/glutaminase C-terminal" evidence="11">
    <location>
        <begin position="280"/>
        <end position="383"/>
    </location>
</feature>
<reference evidence="12 13" key="1">
    <citation type="submission" date="2018-11" db="EMBL/GenBank/DDBJ databases">
        <title>Sequencing the genomes of 1000 actinobacteria strains.</title>
        <authorList>
            <person name="Klenk H.-P."/>
        </authorList>
    </citation>
    <scope>NUCLEOTIDE SEQUENCE [LARGE SCALE GENOMIC DNA]</scope>
    <source>
        <strain evidence="12 13">DSM 13521</strain>
    </source>
</reference>
<dbReference type="EMBL" id="RKHQ01000001">
    <property type="protein sequence ID" value="ROR95904.1"/>
    <property type="molecule type" value="Genomic_DNA"/>
</dbReference>
<dbReference type="InterPro" id="IPR020827">
    <property type="entry name" value="Asparaginase/glutaminase_AS1"/>
</dbReference>
<feature type="binding site" evidence="5">
    <location>
        <position position="108"/>
    </location>
    <ligand>
        <name>substrate</name>
    </ligand>
</feature>
<keyword evidence="8" id="KW-0812">Transmembrane</keyword>
<dbReference type="Gene3D" id="3.40.50.40">
    <property type="match status" value="1"/>
</dbReference>
<keyword evidence="8" id="KW-0472">Membrane</keyword>
<feature type="domain" description="L-asparaginase N-terminal" evidence="10">
    <location>
        <begin position="52"/>
        <end position="252"/>
    </location>
</feature>
<feature type="active site" description="O-isoaspartyl threonine intermediate" evidence="4">
    <location>
        <position position="60"/>
    </location>
</feature>
<dbReference type="Proteomes" id="UP000275356">
    <property type="component" value="Unassembled WGS sequence"/>
</dbReference>
<evidence type="ECO:0000259" key="11">
    <source>
        <dbReference type="Pfam" id="PF17763"/>
    </source>
</evidence>
<comment type="similarity">
    <text evidence="1">Belongs to the asparaginase 1 family.</text>
</comment>
<feature type="chain" id="PRO_5018044570" description="asparaginase" evidence="9">
    <location>
        <begin position="46"/>
        <end position="514"/>
    </location>
</feature>
<dbReference type="PANTHER" id="PTHR11707">
    <property type="entry name" value="L-ASPARAGINASE"/>
    <property type="match status" value="1"/>
</dbReference>
<accession>A0A3N2D8X3</accession>
<dbReference type="PANTHER" id="PTHR11707:SF28">
    <property type="entry name" value="60 KDA LYSOPHOSPHOLIPASE"/>
    <property type="match status" value="1"/>
</dbReference>
<organism evidence="12 13">
    <name type="scientific">Salana multivorans</name>
    <dbReference type="NCBI Taxonomy" id="120377"/>
    <lineage>
        <taxon>Bacteria</taxon>
        <taxon>Bacillati</taxon>
        <taxon>Actinomycetota</taxon>
        <taxon>Actinomycetes</taxon>
        <taxon>Micrococcales</taxon>
        <taxon>Beutenbergiaceae</taxon>
        <taxon>Salana</taxon>
    </lineage>
</organism>
<dbReference type="InterPro" id="IPR036152">
    <property type="entry name" value="Asp/glu_Ase-like_sf"/>
</dbReference>
<dbReference type="Pfam" id="PF17763">
    <property type="entry name" value="Asparaginase_C"/>
    <property type="match status" value="1"/>
</dbReference>
<dbReference type="OrthoDB" id="9788068at2"/>
<keyword evidence="9" id="KW-0732">Signal</keyword>
<dbReference type="EC" id="3.5.1.1" evidence="2"/>
<feature type="region of interest" description="Disordered" evidence="7">
    <location>
        <begin position="394"/>
        <end position="471"/>
    </location>
</feature>
<dbReference type="PRINTS" id="PR00139">
    <property type="entry name" value="ASNGLNASE"/>
</dbReference>
<evidence type="ECO:0000313" key="12">
    <source>
        <dbReference type="EMBL" id="ROR95904.1"/>
    </source>
</evidence>
<keyword evidence="8" id="KW-1133">Transmembrane helix</keyword>
<name>A0A3N2D8X3_9MICO</name>
<dbReference type="SMART" id="SM00870">
    <property type="entry name" value="Asparaginase"/>
    <property type="match status" value="1"/>
</dbReference>
<keyword evidence="13" id="KW-1185">Reference proteome</keyword>
<dbReference type="InterPro" id="IPR040919">
    <property type="entry name" value="Asparaginase_C"/>
</dbReference>
<dbReference type="InterPro" id="IPR027473">
    <property type="entry name" value="L-asparaginase_C"/>
</dbReference>
<evidence type="ECO:0000313" key="13">
    <source>
        <dbReference type="Proteomes" id="UP000275356"/>
    </source>
</evidence>
<dbReference type="CDD" id="cd08964">
    <property type="entry name" value="L-asparaginase_II"/>
    <property type="match status" value="1"/>
</dbReference>
<dbReference type="Gene3D" id="3.40.50.1170">
    <property type="entry name" value="L-asparaginase, N-terminal domain"/>
    <property type="match status" value="1"/>
</dbReference>
<dbReference type="InterPro" id="IPR027474">
    <property type="entry name" value="L-asparaginase_N"/>
</dbReference>
<proteinExistence type="inferred from homology"/>
<dbReference type="PIRSF" id="PIRSF001220">
    <property type="entry name" value="L-ASNase_gatD"/>
    <property type="match status" value="1"/>
</dbReference>
<keyword evidence="3" id="KW-0378">Hydrolase</keyword>
<dbReference type="SUPFAM" id="SSF53774">
    <property type="entry name" value="Glutaminase/Asparaginase"/>
    <property type="match status" value="1"/>
</dbReference>
<feature type="binding site" evidence="5">
    <location>
        <begin position="139"/>
        <end position="140"/>
    </location>
    <ligand>
        <name>substrate</name>
    </ligand>
</feature>
<dbReference type="InterPro" id="IPR004550">
    <property type="entry name" value="AsnASE_II"/>
</dbReference>
<evidence type="ECO:0000256" key="6">
    <source>
        <dbReference type="PROSITE-ProRule" id="PRU10099"/>
    </source>
</evidence>
<sequence length="514" mass="52414">MTSSTPARPSDSARRRGSARPIAAAGAVTLAVVGTLALASPAAVAAPDKPVVTVVATGGTIAGKATGREAFTSYRAGTYTMDDLLAQLQPEIAEIADVNVIQFGNKGSGGYTISEFYDLTRTVEQALETSDGVIVTTGTDTQEEFAYWLDLTVQSPKPVVTTGAMRPWAAGDSAGEAPVFGADGPANLFTAIRLAASQQTYCFGTVLMLNDEIHAAREVTKGNATMNDTFQTRLVGALGWVAGSDIYLNRAPARVLDCGTDAWATPFDLSTISAGDLPAVEIMYNYQAASGAGIRAFADAGATGIVTAGTGAGGISADASAARRDAVARGVWFVSTTRTGSGAVESTGEGIIAGLDLLPQKARLMLMLTRAFTTDIEQARVWFDTVAAPSFDMSAYADAGPEPTPSEEPTTEEPSGEPTTGEPSEEPSGEPSEEPSGEPTDGPSTDAPTGVTDEPSDTSSSPAGAASGGSSGGPLAFTGAGSVPLVLGVALVLIVSGAAVHGHRRRARHLTMTA</sequence>
<dbReference type="PIRSF" id="PIRSF500176">
    <property type="entry name" value="L_ASNase"/>
    <property type="match status" value="1"/>
</dbReference>
<comment type="caution">
    <text evidence="12">The sequence shown here is derived from an EMBL/GenBank/DDBJ whole genome shotgun (WGS) entry which is preliminary data.</text>
</comment>
<evidence type="ECO:0000256" key="8">
    <source>
        <dbReference type="SAM" id="Phobius"/>
    </source>
</evidence>
<dbReference type="PROSITE" id="PS00144">
    <property type="entry name" value="ASN_GLN_ASE_1"/>
    <property type="match status" value="1"/>
</dbReference>
<evidence type="ECO:0000256" key="3">
    <source>
        <dbReference type="ARBA" id="ARBA00022801"/>
    </source>
</evidence>
<evidence type="ECO:0000256" key="2">
    <source>
        <dbReference type="ARBA" id="ARBA00012920"/>
    </source>
</evidence>
<evidence type="ECO:0000256" key="5">
    <source>
        <dbReference type="PIRSR" id="PIRSR001220-2"/>
    </source>
</evidence>